<evidence type="ECO:0000313" key="2">
    <source>
        <dbReference type="EMBL" id="XDO97125.1"/>
    </source>
</evidence>
<reference evidence="2" key="1">
    <citation type="submission" date="2024-06" db="EMBL/GenBank/DDBJ databases">
        <title>Caulobacter inopinatus, sp. nov.</title>
        <authorList>
            <person name="Donachie S.P."/>
        </authorList>
    </citation>
    <scope>NUCLEOTIDE SEQUENCE</scope>
    <source>
        <strain evidence="2">73W</strain>
    </source>
</reference>
<gene>
    <name evidence="2" type="ORF">ABOZ73_01480</name>
</gene>
<accession>A0AB39KU44</accession>
<dbReference type="RefSeq" id="WP_369060130.1">
    <property type="nucleotide sequence ID" value="NZ_CP158375.1"/>
</dbReference>
<name>A0AB39KU44_9CAUL</name>
<feature type="transmembrane region" description="Helical" evidence="1">
    <location>
        <begin position="42"/>
        <end position="63"/>
    </location>
</feature>
<keyword evidence="1" id="KW-0472">Membrane</keyword>
<keyword evidence="1" id="KW-1133">Transmembrane helix</keyword>
<feature type="transmembrane region" description="Helical" evidence="1">
    <location>
        <begin position="83"/>
        <end position="104"/>
    </location>
</feature>
<sequence>MERDRVTPEQKLAALMSTAARPTPVSPVFSAALAERIARRRAVYRVLALVPVLLAAVAVLWALQHVMSRDRFEAVLAPLSPGVISLLAALATAFAGRFLAGVLARQRV</sequence>
<keyword evidence="1" id="KW-0812">Transmembrane</keyword>
<proteinExistence type="predicted"/>
<organism evidence="2">
    <name type="scientific">Caulobacter sp. 73W</name>
    <dbReference type="NCBI Taxonomy" id="3161137"/>
    <lineage>
        <taxon>Bacteria</taxon>
        <taxon>Pseudomonadati</taxon>
        <taxon>Pseudomonadota</taxon>
        <taxon>Alphaproteobacteria</taxon>
        <taxon>Caulobacterales</taxon>
        <taxon>Caulobacteraceae</taxon>
        <taxon>Caulobacter</taxon>
    </lineage>
</organism>
<protein>
    <submittedName>
        <fullName evidence="2">Uncharacterized protein</fullName>
    </submittedName>
</protein>
<evidence type="ECO:0000256" key="1">
    <source>
        <dbReference type="SAM" id="Phobius"/>
    </source>
</evidence>
<dbReference type="EMBL" id="CP158375">
    <property type="protein sequence ID" value="XDO97125.1"/>
    <property type="molecule type" value="Genomic_DNA"/>
</dbReference>
<dbReference type="AlphaFoldDB" id="A0AB39KU44"/>